<evidence type="ECO:0000256" key="4">
    <source>
        <dbReference type="ARBA" id="ARBA00022547"/>
    </source>
</evidence>
<accession>A0A849KCH3</accession>
<dbReference type="Gene3D" id="1.20.5.620">
    <property type="entry name" value="F1F0 ATP synthase subunit B, membrane domain"/>
    <property type="match status" value="1"/>
</dbReference>
<evidence type="ECO:0000313" key="18">
    <source>
        <dbReference type="Proteomes" id="UP000552954"/>
    </source>
</evidence>
<keyword evidence="4 15" id="KW-0138">CF(0)</keyword>
<evidence type="ECO:0000256" key="8">
    <source>
        <dbReference type="ARBA" id="ARBA00023065"/>
    </source>
</evidence>
<comment type="subunit">
    <text evidence="15">F-type ATPases have 2 components, F(1) - the catalytic core - and F(0) - the membrane proton channel. F(1) has five subunits: alpha(3), beta(3), gamma(1), delta(1), epsilon(1). F(0) has three main subunits: a(1), b(2) and c(10-14). The alpha and beta chains form an alternating ring which encloses part of the gamma chain. F(1) is attached to F(0) by a central stalk formed by the gamma and epsilon chains, while a peripheral stalk is formed by the delta and b chains.</text>
</comment>
<comment type="similarity">
    <text evidence="1 15 16">Belongs to the ATPase B chain family.</text>
</comment>
<comment type="caution">
    <text evidence="17">The sequence shown here is derived from an EMBL/GenBank/DDBJ whole genome shotgun (WGS) entry which is preliminary data.</text>
</comment>
<keyword evidence="8 15" id="KW-0406">Ion transport</keyword>
<evidence type="ECO:0000256" key="6">
    <source>
        <dbReference type="ARBA" id="ARBA00022781"/>
    </source>
</evidence>
<dbReference type="NCBIfam" id="TIGR01144">
    <property type="entry name" value="ATP_synt_b"/>
    <property type="match status" value="1"/>
</dbReference>
<dbReference type="RefSeq" id="WP_171562607.1">
    <property type="nucleotide sequence ID" value="NZ_JABFCS010000001.1"/>
</dbReference>
<evidence type="ECO:0000256" key="7">
    <source>
        <dbReference type="ARBA" id="ARBA00022989"/>
    </source>
</evidence>
<dbReference type="HAMAP" id="MF_01398">
    <property type="entry name" value="ATP_synth_b_bprime"/>
    <property type="match status" value="1"/>
</dbReference>
<comment type="function">
    <text evidence="12">Component of the F(0) channel, it forms part of the peripheral stalk, linking F(1) to F(0). The b'-subunit is a diverged and duplicated form of b found in plants and photosynthetic bacteria.</text>
</comment>
<evidence type="ECO:0000256" key="11">
    <source>
        <dbReference type="ARBA" id="ARBA00025198"/>
    </source>
</evidence>
<dbReference type="GO" id="GO:0045259">
    <property type="term" value="C:proton-transporting ATP synthase complex"/>
    <property type="evidence" value="ECO:0007669"/>
    <property type="project" value="UniProtKB-KW"/>
</dbReference>
<evidence type="ECO:0000256" key="16">
    <source>
        <dbReference type="RuleBase" id="RU003848"/>
    </source>
</evidence>
<keyword evidence="9 15" id="KW-0472">Membrane</keyword>
<comment type="subunit">
    <text evidence="13">F-type ATPases have 2 components, F(1) - the catalytic core - and F(0) - the membrane proton channel. F(1) has five subunits: alpha(3), beta(3), gamma(1), delta(1), epsilon(1). F(0) has four main subunits: a(1), b(2) and c(10-14). The alpha and beta chains form an alternating ring which encloses part of the gamma chain. F(1) is attached to F(0) by a central stalk formed by the gamma and epsilon chains, while a peripheral stalk is formed by the delta and b chains.</text>
</comment>
<keyword evidence="18" id="KW-1185">Reference proteome</keyword>
<proteinExistence type="inferred from homology"/>
<evidence type="ECO:0000313" key="17">
    <source>
        <dbReference type="EMBL" id="NNU45090.1"/>
    </source>
</evidence>
<organism evidence="17 18">
    <name type="scientific">Ramlibacter montanisoli</name>
    <dbReference type="NCBI Taxonomy" id="2732512"/>
    <lineage>
        <taxon>Bacteria</taxon>
        <taxon>Pseudomonadati</taxon>
        <taxon>Pseudomonadota</taxon>
        <taxon>Betaproteobacteria</taxon>
        <taxon>Burkholderiales</taxon>
        <taxon>Comamonadaceae</taxon>
        <taxon>Ramlibacter</taxon>
    </lineage>
</organism>
<keyword evidence="3 15" id="KW-1003">Cell membrane</keyword>
<name>A0A849KCH3_9BURK</name>
<dbReference type="InterPro" id="IPR002146">
    <property type="entry name" value="ATP_synth_b/b'su_bac/chlpt"/>
</dbReference>
<dbReference type="PANTHER" id="PTHR33445:SF1">
    <property type="entry name" value="ATP SYNTHASE SUBUNIT B"/>
    <property type="match status" value="1"/>
</dbReference>
<dbReference type="Proteomes" id="UP000552954">
    <property type="component" value="Unassembled WGS sequence"/>
</dbReference>
<evidence type="ECO:0000256" key="13">
    <source>
        <dbReference type="ARBA" id="ARBA00026054"/>
    </source>
</evidence>
<evidence type="ECO:0000256" key="10">
    <source>
        <dbReference type="ARBA" id="ARBA00023310"/>
    </source>
</evidence>
<evidence type="ECO:0000256" key="14">
    <source>
        <dbReference type="ARBA" id="ARBA00037847"/>
    </source>
</evidence>
<dbReference type="CDD" id="cd06503">
    <property type="entry name" value="ATP-synt_Fo_b"/>
    <property type="match status" value="1"/>
</dbReference>
<dbReference type="NCBIfam" id="NF004411">
    <property type="entry name" value="PRK05759.1-2"/>
    <property type="match status" value="1"/>
</dbReference>
<dbReference type="GO" id="GO:0046933">
    <property type="term" value="F:proton-transporting ATP synthase activity, rotational mechanism"/>
    <property type="evidence" value="ECO:0007669"/>
    <property type="project" value="UniProtKB-UniRule"/>
</dbReference>
<keyword evidence="5 15" id="KW-0812">Transmembrane</keyword>
<keyword evidence="2 15" id="KW-0813">Transport</keyword>
<gene>
    <name evidence="15" type="primary">atpF</name>
    <name evidence="17" type="ORF">HK415_20870</name>
</gene>
<dbReference type="SUPFAM" id="SSF81573">
    <property type="entry name" value="F1F0 ATP synthase subunit B, membrane domain"/>
    <property type="match status" value="1"/>
</dbReference>
<dbReference type="PANTHER" id="PTHR33445">
    <property type="entry name" value="ATP SYNTHASE SUBUNIT B', CHLOROPLASTIC"/>
    <property type="match status" value="1"/>
</dbReference>
<evidence type="ECO:0000256" key="12">
    <source>
        <dbReference type="ARBA" id="ARBA00025614"/>
    </source>
</evidence>
<dbReference type="Pfam" id="PF00430">
    <property type="entry name" value="ATP-synt_B"/>
    <property type="match status" value="1"/>
</dbReference>
<evidence type="ECO:0000256" key="1">
    <source>
        <dbReference type="ARBA" id="ARBA00005513"/>
    </source>
</evidence>
<evidence type="ECO:0000256" key="9">
    <source>
        <dbReference type="ARBA" id="ARBA00023136"/>
    </source>
</evidence>
<dbReference type="InterPro" id="IPR028987">
    <property type="entry name" value="ATP_synth_B-like_membr_sf"/>
</dbReference>
<evidence type="ECO:0000256" key="3">
    <source>
        <dbReference type="ARBA" id="ARBA00022475"/>
    </source>
</evidence>
<dbReference type="GO" id="GO:0012505">
    <property type="term" value="C:endomembrane system"/>
    <property type="evidence" value="ECO:0007669"/>
    <property type="project" value="UniProtKB-SubCell"/>
</dbReference>
<protein>
    <recommendedName>
        <fullName evidence="15">ATP synthase subunit b</fullName>
    </recommendedName>
    <alternativeName>
        <fullName evidence="15">ATP synthase F(0) sector subunit b</fullName>
    </alternativeName>
    <alternativeName>
        <fullName evidence="15">ATPase subunit I</fullName>
    </alternativeName>
    <alternativeName>
        <fullName evidence="15">F-type ATPase subunit b</fullName>
        <shortName evidence="15">F-ATPase subunit b</shortName>
    </alternativeName>
</protein>
<evidence type="ECO:0000256" key="15">
    <source>
        <dbReference type="HAMAP-Rule" id="MF_01398"/>
    </source>
</evidence>
<keyword evidence="6 15" id="KW-0375">Hydrogen ion transport</keyword>
<dbReference type="GO" id="GO:0005886">
    <property type="term" value="C:plasma membrane"/>
    <property type="evidence" value="ECO:0007669"/>
    <property type="project" value="UniProtKB-SubCell"/>
</dbReference>
<dbReference type="GO" id="GO:0046961">
    <property type="term" value="F:proton-transporting ATPase activity, rotational mechanism"/>
    <property type="evidence" value="ECO:0007669"/>
    <property type="project" value="TreeGrafter"/>
</dbReference>
<keyword evidence="7 15" id="KW-1133">Transmembrane helix</keyword>
<dbReference type="InterPro" id="IPR050059">
    <property type="entry name" value="ATP_synthase_B_chain"/>
</dbReference>
<reference evidence="17 18" key="1">
    <citation type="submission" date="2020-05" db="EMBL/GenBank/DDBJ databases">
        <authorList>
            <person name="Khan S.A."/>
            <person name="Jeon C.O."/>
            <person name="Chun B.H."/>
        </authorList>
    </citation>
    <scope>NUCLEOTIDE SEQUENCE [LARGE SCALE GENOMIC DNA]</scope>
    <source>
        <strain evidence="17 18">B156</strain>
    </source>
</reference>
<reference evidence="17 18" key="2">
    <citation type="submission" date="2020-06" db="EMBL/GenBank/DDBJ databases">
        <title>Ramlibacter rhizophilus sp. nov., isolated from rhizosphere soil of national flower Mugunghwa from South Korea.</title>
        <authorList>
            <person name="Zheng-Fei Y."/>
            <person name="Huan T."/>
        </authorList>
    </citation>
    <scope>NUCLEOTIDE SEQUENCE [LARGE SCALE GENOMIC DNA]</scope>
    <source>
        <strain evidence="17 18">B156</strain>
    </source>
</reference>
<evidence type="ECO:0000256" key="5">
    <source>
        <dbReference type="ARBA" id="ARBA00022692"/>
    </source>
</evidence>
<comment type="function">
    <text evidence="11 15">F(1)F(0) ATP synthase produces ATP from ADP in the presence of a proton or sodium gradient. F-type ATPases consist of two structural domains, F(1) containing the extramembraneous catalytic core and F(0) containing the membrane proton channel, linked together by a central stalk and a peripheral stalk. During catalysis, ATP synthesis in the catalytic domain of F(1) is coupled via a rotary mechanism of the central stalk subunits to proton translocation.</text>
</comment>
<feature type="transmembrane region" description="Helical" evidence="15">
    <location>
        <begin position="6"/>
        <end position="26"/>
    </location>
</feature>
<dbReference type="InterPro" id="IPR005864">
    <property type="entry name" value="ATP_synth_F0_bsu_bac"/>
</dbReference>
<comment type="subcellular location">
    <subcellularLocation>
        <location evidence="15">Cell membrane</location>
        <topology evidence="15">Single-pass membrane protein</topology>
    </subcellularLocation>
    <subcellularLocation>
        <location evidence="14">Endomembrane system</location>
        <topology evidence="14">Single-pass membrane protein</topology>
    </subcellularLocation>
</comment>
<sequence length="157" mass="17019">MSITGTLIIQVIVFLILVGFTMKFVWPPIAAALDERARKISEGLAAADKAKSELAAADRRVEQELANSRNQTAALLADAERRAQAIVEEAKGRATEEANKIIAAARAEAEQQTVKAREALREQVAVLAVKGAEQILRREVNPGVHAELLSRLQTELA</sequence>
<dbReference type="AlphaFoldDB" id="A0A849KCH3"/>
<evidence type="ECO:0000256" key="2">
    <source>
        <dbReference type="ARBA" id="ARBA00022448"/>
    </source>
</evidence>
<keyword evidence="10 15" id="KW-0066">ATP synthesis</keyword>
<dbReference type="EMBL" id="JABFCS010000001">
    <property type="protein sequence ID" value="NNU45090.1"/>
    <property type="molecule type" value="Genomic_DNA"/>
</dbReference>